<feature type="non-terminal residue" evidence="1">
    <location>
        <position position="190"/>
    </location>
</feature>
<gene>
    <name evidence="1" type="ORF">SCALOS_LOCUS5673</name>
</gene>
<protein>
    <submittedName>
        <fullName evidence="1">9988_t:CDS:1</fullName>
    </submittedName>
</protein>
<evidence type="ECO:0000313" key="1">
    <source>
        <dbReference type="EMBL" id="CAG8565922.1"/>
    </source>
</evidence>
<organism evidence="1 2">
    <name type="scientific">Scutellospora calospora</name>
    <dbReference type="NCBI Taxonomy" id="85575"/>
    <lineage>
        <taxon>Eukaryota</taxon>
        <taxon>Fungi</taxon>
        <taxon>Fungi incertae sedis</taxon>
        <taxon>Mucoromycota</taxon>
        <taxon>Glomeromycotina</taxon>
        <taxon>Glomeromycetes</taxon>
        <taxon>Diversisporales</taxon>
        <taxon>Gigasporaceae</taxon>
        <taxon>Scutellospora</taxon>
    </lineage>
</organism>
<keyword evidence="2" id="KW-1185">Reference proteome</keyword>
<proteinExistence type="predicted"/>
<sequence length="190" mass="21788">MSDVRELIPEFFYLPEFLENANKFNFGVKQGTGEVIDSVILPPWAHGDPKIFIQKHRQALECDYVSAHLHEWIDLIFGYKQQGQPAVEAVNVFHHLSYEGAIDLDAISDPVERSATTGIIHNFGQTPRQLFLKHHPSRSFEANDSSNYKFNENVEMLIQSISPLLDIRLQVHDIRLANDRLYAVSTQKML</sequence>
<accession>A0ACA9M3U9</accession>
<evidence type="ECO:0000313" key="2">
    <source>
        <dbReference type="Proteomes" id="UP000789860"/>
    </source>
</evidence>
<dbReference type="EMBL" id="CAJVPM010009645">
    <property type="protein sequence ID" value="CAG8565922.1"/>
    <property type="molecule type" value="Genomic_DNA"/>
</dbReference>
<reference evidence="1" key="1">
    <citation type="submission" date="2021-06" db="EMBL/GenBank/DDBJ databases">
        <authorList>
            <person name="Kallberg Y."/>
            <person name="Tangrot J."/>
            <person name="Rosling A."/>
        </authorList>
    </citation>
    <scope>NUCLEOTIDE SEQUENCE</scope>
    <source>
        <strain evidence="1">AU212A</strain>
    </source>
</reference>
<name>A0ACA9M3U9_9GLOM</name>
<comment type="caution">
    <text evidence="1">The sequence shown here is derived from an EMBL/GenBank/DDBJ whole genome shotgun (WGS) entry which is preliminary data.</text>
</comment>
<dbReference type="Proteomes" id="UP000789860">
    <property type="component" value="Unassembled WGS sequence"/>
</dbReference>